<sequence length="107" mass="12527">EGKHWGEKKKRPQVGFYLIYCRGETLFQLLHLSRASWQLEDTEVKVRKDEKFSSLFGVDREQPPSHTTGSHETEFVFDVRQFGVLQRAQLHISTSILYTEQLKTTSK</sequence>
<dbReference type="AlphaFoldDB" id="G3PYD1"/>
<dbReference type="InParanoid" id="G3PYD1"/>
<protein>
    <submittedName>
        <fullName evidence="1">Uncharacterized protein</fullName>
    </submittedName>
</protein>
<reference evidence="1" key="1">
    <citation type="submission" date="2006-01" db="EMBL/GenBank/DDBJ databases">
        <authorList>
            <person name="Lindblad-Toh K."/>
            <person name="Mauceli E."/>
            <person name="Grabherr M."/>
            <person name="Chang J.L."/>
            <person name="Lander E.S."/>
        </authorList>
    </citation>
    <scope>NUCLEOTIDE SEQUENCE [LARGE SCALE GENOMIC DNA]</scope>
</reference>
<dbReference type="Ensembl" id="ENSGACT00000022664.1">
    <property type="protein sequence ID" value="ENSGACP00000022621.1"/>
    <property type="gene ID" value="ENSGACG00000017127.1"/>
</dbReference>
<organism evidence="1">
    <name type="scientific">Gasterosteus aculeatus</name>
    <name type="common">Three-spined stickleback</name>
    <dbReference type="NCBI Taxonomy" id="69293"/>
    <lineage>
        <taxon>Eukaryota</taxon>
        <taxon>Metazoa</taxon>
        <taxon>Chordata</taxon>
        <taxon>Craniata</taxon>
        <taxon>Vertebrata</taxon>
        <taxon>Euteleostomi</taxon>
        <taxon>Actinopterygii</taxon>
        <taxon>Neopterygii</taxon>
        <taxon>Teleostei</taxon>
        <taxon>Neoteleostei</taxon>
        <taxon>Acanthomorphata</taxon>
        <taxon>Eupercaria</taxon>
        <taxon>Perciformes</taxon>
        <taxon>Cottioidei</taxon>
        <taxon>Gasterosteales</taxon>
        <taxon>Gasterosteidae</taxon>
        <taxon>Gasterosteus</taxon>
    </lineage>
</organism>
<dbReference type="eggNOG" id="ENOG502T16V">
    <property type="taxonomic scope" value="Eukaryota"/>
</dbReference>
<name>G3PYD1_GASAC</name>
<dbReference type="Bgee" id="ENSGACG00000017127">
    <property type="expression patterns" value="Expressed in telencephalon and 13 other cell types or tissues"/>
</dbReference>
<reference evidence="1" key="2">
    <citation type="submission" date="2024-04" db="UniProtKB">
        <authorList>
            <consortium name="Ensembl"/>
        </authorList>
    </citation>
    <scope>IDENTIFICATION</scope>
</reference>
<evidence type="ECO:0000313" key="1">
    <source>
        <dbReference type="Ensembl" id="ENSGACP00000022621.1"/>
    </source>
</evidence>
<proteinExistence type="predicted"/>
<accession>G3PYD1</accession>